<evidence type="ECO:0000313" key="4">
    <source>
        <dbReference type="Proteomes" id="UP000002774"/>
    </source>
</evidence>
<dbReference type="Pfam" id="PF21277">
    <property type="entry name" value="T6SS_VgrG3-like_C"/>
    <property type="match status" value="1"/>
</dbReference>
<protein>
    <recommendedName>
        <fullName evidence="2">Type VI secretion system spike protein VgrG3-like C-terminal domain-containing protein</fullName>
    </recommendedName>
</protein>
<name>H1Y8M0_9SPHI</name>
<dbReference type="Proteomes" id="UP000002774">
    <property type="component" value="Chromosome"/>
</dbReference>
<feature type="region of interest" description="Disordered" evidence="1">
    <location>
        <begin position="339"/>
        <end position="360"/>
    </location>
</feature>
<dbReference type="eggNOG" id="COG4842">
    <property type="taxonomic scope" value="Bacteria"/>
</dbReference>
<dbReference type="OrthoDB" id="9800780at2"/>
<evidence type="ECO:0000256" key="1">
    <source>
        <dbReference type="SAM" id="MobiDB-lite"/>
    </source>
</evidence>
<sequence>MKPFLKKAAVINLIADETWDWFGWNGHLTINGADNALLLSENNSLLGVHVPGFANDYKPQQYTTKIFRDVPGVIGTIEFIVDEPTLSKIVSVNGSRAMLSTTTGSFTAVFLTPAQKVSGFGATPDTQAMKSGTWKVVDTNQKVFREERRLEVKGHITNQKAEGNKAGELGGLSEKYETGGRGPGTVSSGNNDPGGVSYGSYQLKSRDNNGKIGGRVKEFLESSQGAKWKDKFEGLTPGSKEFSDKWKRIATDNSDEFKQAQFDFVKRTHYDVTQSRLLDRLGLDLNLRSDTLRDVVWSTSVQHGPNTRIIDNALAGKDLSKLSDKEIIQDIYKQRADEHPAYEARYSDEESDALNSLSAE</sequence>
<feature type="compositionally biased region" description="Basic and acidic residues" evidence="1">
    <location>
        <begin position="339"/>
        <end position="348"/>
    </location>
</feature>
<proteinExistence type="predicted"/>
<dbReference type="InterPro" id="IPR049073">
    <property type="entry name" value="T6SS_VgrG3-like_C"/>
</dbReference>
<evidence type="ECO:0000259" key="2">
    <source>
        <dbReference type="Pfam" id="PF21277"/>
    </source>
</evidence>
<dbReference type="STRING" id="714943.Mucpa_2780"/>
<dbReference type="AlphaFoldDB" id="H1Y8M0"/>
<dbReference type="EMBL" id="CM001403">
    <property type="protein sequence ID" value="EHQ26892.1"/>
    <property type="molecule type" value="Genomic_DNA"/>
</dbReference>
<reference evidence="3" key="1">
    <citation type="submission" date="2011-09" db="EMBL/GenBank/DDBJ databases">
        <title>The permanent draft genome of Mucilaginibacter paludis DSM 18603.</title>
        <authorList>
            <consortium name="US DOE Joint Genome Institute (JGI-PGF)"/>
            <person name="Lucas S."/>
            <person name="Han J."/>
            <person name="Lapidus A."/>
            <person name="Bruce D."/>
            <person name="Goodwin L."/>
            <person name="Pitluck S."/>
            <person name="Peters L."/>
            <person name="Kyrpides N."/>
            <person name="Mavromatis K."/>
            <person name="Ivanova N."/>
            <person name="Mikhailova N."/>
            <person name="Held B."/>
            <person name="Detter J.C."/>
            <person name="Tapia R."/>
            <person name="Han C."/>
            <person name="Land M."/>
            <person name="Hauser L."/>
            <person name="Markowitz V."/>
            <person name="Cheng J.-F."/>
            <person name="Hugenholtz P."/>
            <person name="Woyke T."/>
            <person name="Wu D."/>
            <person name="Tindall B."/>
            <person name="Brambilla E."/>
            <person name="Klenk H.-P."/>
            <person name="Eisen J.A."/>
        </authorList>
    </citation>
    <scope>NUCLEOTIDE SEQUENCE [LARGE SCALE GENOMIC DNA]</scope>
    <source>
        <strain evidence="3">DSM 18603</strain>
    </source>
</reference>
<feature type="domain" description="Type VI secretion system spike protein VgrG3-like C-terminal" evidence="2">
    <location>
        <begin position="169"/>
        <end position="342"/>
    </location>
</feature>
<gene>
    <name evidence="3" type="ORF">Mucpa_2780</name>
</gene>
<dbReference type="HOGENOM" id="CLU_769060_0_0_10"/>
<dbReference type="RefSeq" id="WP_008507125.1">
    <property type="nucleotide sequence ID" value="NZ_CM001403.1"/>
</dbReference>
<feature type="region of interest" description="Disordered" evidence="1">
    <location>
        <begin position="154"/>
        <end position="209"/>
    </location>
</feature>
<evidence type="ECO:0000313" key="3">
    <source>
        <dbReference type="EMBL" id="EHQ26892.1"/>
    </source>
</evidence>
<organism evidence="3 4">
    <name type="scientific">Mucilaginibacter paludis DSM 18603</name>
    <dbReference type="NCBI Taxonomy" id="714943"/>
    <lineage>
        <taxon>Bacteria</taxon>
        <taxon>Pseudomonadati</taxon>
        <taxon>Bacteroidota</taxon>
        <taxon>Sphingobacteriia</taxon>
        <taxon>Sphingobacteriales</taxon>
        <taxon>Sphingobacteriaceae</taxon>
        <taxon>Mucilaginibacter</taxon>
    </lineage>
</organism>
<accession>H1Y8M0</accession>
<keyword evidence="4" id="KW-1185">Reference proteome</keyword>